<dbReference type="EMBL" id="LPWD01000149">
    <property type="protein sequence ID" value="ODS03199.1"/>
    <property type="molecule type" value="Genomic_DNA"/>
</dbReference>
<comment type="similarity">
    <text evidence="1">Belongs to the YciI family.</text>
</comment>
<accession>A0A1E3WBL0</accession>
<dbReference type="OrthoDB" id="9807535at2"/>
<protein>
    <recommendedName>
        <fullName evidence="2">YCII-related domain-containing protein</fullName>
    </recommendedName>
</protein>
<keyword evidence="4" id="KW-1185">Reference proteome</keyword>
<dbReference type="SUPFAM" id="SSF54909">
    <property type="entry name" value="Dimeric alpha+beta barrel"/>
    <property type="match status" value="1"/>
</dbReference>
<evidence type="ECO:0000256" key="1">
    <source>
        <dbReference type="ARBA" id="ARBA00007689"/>
    </source>
</evidence>
<feature type="domain" description="YCII-related" evidence="2">
    <location>
        <begin position="1"/>
        <end position="107"/>
    </location>
</feature>
<gene>
    <name evidence="3" type="ORF">AUC71_10920</name>
</gene>
<dbReference type="PANTHER" id="PTHR35174">
    <property type="entry name" value="BLL7171 PROTEIN-RELATED"/>
    <property type="match status" value="1"/>
</dbReference>
<evidence type="ECO:0000259" key="2">
    <source>
        <dbReference type="Pfam" id="PF03795"/>
    </source>
</evidence>
<comment type="caution">
    <text evidence="3">The sequence shown here is derived from an EMBL/GenBank/DDBJ whole genome shotgun (WGS) entry which is preliminary data.</text>
</comment>
<name>A0A1E3WBL0_9HYPH</name>
<dbReference type="PANTHER" id="PTHR35174:SF3">
    <property type="entry name" value="BLL7171 PROTEIN"/>
    <property type="match status" value="1"/>
</dbReference>
<dbReference type="AlphaFoldDB" id="A0A1E3WBL0"/>
<organism evidence="3 4">
    <name type="scientific">Methyloceanibacter marginalis</name>
    <dbReference type="NCBI Taxonomy" id="1774971"/>
    <lineage>
        <taxon>Bacteria</taxon>
        <taxon>Pseudomonadati</taxon>
        <taxon>Pseudomonadota</taxon>
        <taxon>Alphaproteobacteria</taxon>
        <taxon>Hyphomicrobiales</taxon>
        <taxon>Hyphomicrobiaceae</taxon>
        <taxon>Methyloceanibacter</taxon>
    </lineage>
</organism>
<dbReference type="InterPro" id="IPR011008">
    <property type="entry name" value="Dimeric_a/b-barrel"/>
</dbReference>
<dbReference type="Pfam" id="PF03795">
    <property type="entry name" value="YCII"/>
    <property type="match status" value="1"/>
</dbReference>
<dbReference type="Proteomes" id="UP000095042">
    <property type="component" value="Unassembled WGS sequence"/>
</dbReference>
<evidence type="ECO:0000313" key="3">
    <source>
        <dbReference type="EMBL" id="ODS03199.1"/>
    </source>
</evidence>
<reference evidence="3 4" key="1">
    <citation type="journal article" date="2016" name="Environ. Microbiol.">
        <title>New Methyloceanibacter diversity from North Sea sediments includes methanotroph containing solely the soluble methane monooxygenase.</title>
        <authorList>
            <person name="Vekeman B."/>
            <person name="Kerckhof F.M."/>
            <person name="Cremers G."/>
            <person name="de Vos P."/>
            <person name="Vandamme P."/>
            <person name="Boon N."/>
            <person name="Op den Camp H.J."/>
            <person name="Heylen K."/>
        </authorList>
    </citation>
    <scope>NUCLEOTIDE SEQUENCE [LARGE SCALE GENOMIC DNA]</scope>
    <source>
        <strain evidence="3 4">R-67177</strain>
    </source>
</reference>
<dbReference type="Gene3D" id="3.30.70.1060">
    <property type="entry name" value="Dimeric alpha+beta barrel"/>
    <property type="match status" value="1"/>
</dbReference>
<sequence>MKYLCLAYGGEHDWKALTESEQAALLARDDVLRERGDLVAAVGLQVTTVRAWNGIPATSEGPLTDTKLPLAGFGIIEAADLNEAVRLIADTPCARAKGAVEIRPITIMNAASFEEEK</sequence>
<dbReference type="RefSeq" id="WP_069623600.1">
    <property type="nucleotide sequence ID" value="NZ_LPWD01000149.1"/>
</dbReference>
<dbReference type="InterPro" id="IPR005545">
    <property type="entry name" value="YCII"/>
</dbReference>
<proteinExistence type="inferred from homology"/>
<evidence type="ECO:0000313" key="4">
    <source>
        <dbReference type="Proteomes" id="UP000095042"/>
    </source>
</evidence>